<evidence type="ECO:0000313" key="4">
    <source>
        <dbReference type="EMBL" id="OHT10250.1"/>
    </source>
</evidence>
<dbReference type="InterPro" id="IPR000014">
    <property type="entry name" value="PAS"/>
</dbReference>
<keyword evidence="1" id="KW-1133">Transmembrane helix</keyword>
<keyword evidence="5" id="KW-1185">Reference proteome</keyword>
<feature type="transmembrane region" description="Helical" evidence="1">
    <location>
        <begin position="1010"/>
        <end position="1034"/>
    </location>
</feature>
<reference evidence="4" key="1">
    <citation type="submission" date="2016-10" db="EMBL/GenBank/DDBJ databases">
        <authorList>
            <person name="Benchimol M."/>
            <person name="Almeida L.G."/>
            <person name="Vasconcelos A.T."/>
            <person name="Perreira-Neves A."/>
            <person name="Rosa I.A."/>
            <person name="Tasca T."/>
            <person name="Bogo M.R."/>
            <person name="de Souza W."/>
        </authorList>
    </citation>
    <scope>NUCLEOTIDE SEQUENCE [LARGE SCALE GENOMIC DNA]</scope>
    <source>
        <strain evidence="4">K</strain>
    </source>
</reference>
<dbReference type="Pfam" id="PF00211">
    <property type="entry name" value="Guanylate_cyc"/>
    <property type="match status" value="1"/>
</dbReference>
<feature type="transmembrane region" description="Helical" evidence="1">
    <location>
        <begin position="714"/>
        <end position="736"/>
    </location>
</feature>
<dbReference type="Gene3D" id="3.30.70.1230">
    <property type="entry name" value="Nucleotide cyclase"/>
    <property type="match status" value="1"/>
</dbReference>
<feature type="transmembrane region" description="Helical" evidence="1">
    <location>
        <begin position="309"/>
        <end position="329"/>
    </location>
</feature>
<accession>A0A1J4KGR9</accession>
<evidence type="ECO:0008006" key="6">
    <source>
        <dbReference type="Google" id="ProtNLM"/>
    </source>
</evidence>
<feature type="transmembrane region" description="Helical" evidence="1">
    <location>
        <begin position="1204"/>
        <end position="1227"/>
    </location>
</feature>
<dbReference type="PANTHER" id="PTHR45655:SF13">
    <property type="entry name" value="SOLUBLE GUANYLATE CYCLASE GCY-32-RELATED"/>
    <property type="match status" value="1"/>
</dbReference>
<feature type="transmembrane region" description="Helical" evidence="1">
    <location>
        <begin position="368"/>
        <end position="390"/>
    </location>
</feature>
<evidence type="ECO:0000313" key="5">
    <source>
        <dbReference type="Proteomes" id="UP000179807"/>
    </source>
</evidence>
<feature type="transmembrane region" description="Helical" evidence="1">
    <location>
        <begin position="164"/>
        <end position="190"/>
    </location>
</feature>
<dbReference type="CDD" id="cd07302">
    <property type="entry name" value="CHD"/>
    <property type="match status" value="1"/>
</dbReference>
<feature type="transmembrane region" description="Helical" evidence="1">
    <location>
        <begin position="197"/>
        <end position="222"/>
    </location>
</feature>
<evidence type="ECO:0000259" key="3">
    <source>
        <dbReference type="PROSITE" id="PS50125"/>
    </source>
</evidence>
<dbReference type="GO" id="GO:0070482">
    <property type="term" value="P:response to oxygen levels"/>
    <property type="evidence" value="ECO:0007669"/>
    <property type="project" value="TreeGrafter"/>
</dbReference>
<dbReference type="SUPFAM" id="SSF55073">
    <property type="entry name" value="Nucleotide cyclase"/>
    <property type="match status" value="1"/>
</dbReference>
<dbReference type="InterPro" id="IPR001054">
    <property type="entry name" value="A/G_cyclase"/>
</dbReference>
<evidence type="ECO:0000259" key="2">
    <source>
        <dbReference type="PROSITE" id="PS50112"/>
    </source>
</evidence>
<dbReference type="SMART" id="SM00091">
    <property type="entry name" value="PAS"/>
    <property type="match status" value="1"/>
</dbReference>
<evidence type="ECO:0000256" key="1">
    <source>
        <dbReference type="SAM" id="Phobius"/>
    </source>
</evidence>
<dbReference type="GeneID" id="94826489"/>
<dbReference type="VEuPathDB" id="TrichDB:TRFO_04255"/>
<name>A0A1J4KGR9_9EUKA</name>
<dbReference type="PANTHER" id="PTHR45655">
    <property type="entry name" value="GUANYLATE CYCLASE SOLUBLE SUBUNIT BETA-2"/>
    <property type="match status" value="1"/>
</dbReference>
<feature type="domain" description="PAS" evidence="2">
    <location>
        <begin position="1263"/>
        <end position="1321"/>
    </location>
</feature>
<feature type="transmembrane region" description="Helical" evidence="1">
    <location>
        <begin position="242"/>
        <end position="264"/>
    </location>
</feature>
<dbReference type="GO" id="GO:0004383">
    <property type="term" value="F:guanylate cyclase activity"/>
    <property type="evidence" value="ECO:0007669"/>
    <property type="project" value="TreeGrafter"/>
</dbReference>
<dbReference type="PROSITE" id="PS50125">
    <property type="entry name" value="GUANYLATE_CYCLASE_2"/>
    <property type="match status" value="1"/>
</dbReference>
<proteinExistence type="predicted"/>
<keyword evidence="1" id="KW-0812">Transmembrane</keyword>
<dbReference type="Proteomes" id="UP000179807">
    <property type="component" value="Unassembled WGS sequence"/>
</dbReference>
<dbReference type="CDD" id="cd00130">
    <property type="entry name" value="PAS"/>
    <property type="match status" value="1"/>
</dbReference>
<dbReference type="RefSeq" id="XP_068363386.1">
    <property type="nucleotide sequence ID" value="XM_068491785.1"/>
</dbReference>
<dbReference type="SMART" id="SM00044">
    <property type="entry name" value="CYCc"/>
    <property type="match status" value="1"/>
</dbReference>
<dbReference type="GO" id="GO:0008074">
    <property type="term" value="C:guanylate cyclase complex, soluble"/>
    <property type="evidence" value="ECO:0007669"/>
    <property type="project" value="TreeGrafter"/>
</dbReference>
<gene>
    <name evidence="4" type="ORF">TRFO_04255</name>
</gene>
<feature type="transmembrane region" description="Helical" evidence="1">
    <location>
        <begin position="107"/>
        <end position="127"/>
    </location>
</feature>
<dbReference type="OrthoDB" id="6127067at2759"/>
<dbReference type="InterPro" id="IPR035965">
    <property type="entry name" value="PAS-like_dom_sf"/>
</dbReference>
<dbReference type="Gene3D" id="3.30.450.20">
    <property type="entry name" value="PAS domain"/>
    <property type="match status" value="1"/>
</dbReference>
<dbReference type="Pfam" id="PF13426">
    <property type="entry name" value="PAS_9"/>
    <property type="match status" value="1"/>
</dbReference>
<feature type="transmembrane region" description="Helical" evidence="1">
    <location>
        <begin position="933"/>
        <end position="954"/>
    </location>
</feature>
<comment type="caution">
    <text evidence="4">The sequence shown here is derived from an EMBL/GenBank/DDBJ whole genome shotgun (WGS) entry which is preliminary data.</text>
</comment>
<dbReference type="EMBL" id="MLAK01000616">
    <property type="protein sequence ID" value="OHT10250.1"/>
    <property type="molecule type" value="Genomic_DNA"/>
</dbReference>
<sequence length="1633" mass="186661">MSNFIHHIEIYIIFIRNNEKFRNNLNDFRRWVLNVIDSKKIKYRSNYHREFAMSVIEPSRNKPTSSFVSSRQTASDSFDDEQISIQRRENLIYPLFSEMSQVVKIPFWVYYVSQVISLFQFLSTGLWQNRDFFWGVYPDGNNYCHIAKLFVNCGLHIFEYNGLFISYIILIVVFFVIVLWHIFVIVYYNYFHQFYKFMLYITQIIQMVILPPLVPCYATHAGVALFHLGSEALSEEGISTSYVFYSIFFLISFGILFALFYFAFSFICDSPVLFQALEASWDPTPIICILAANCWSCFLGPIMDLFEKWFVNIFIVLSILLLIYAIYLLKDFPFLLFWVNPLIAGVVAGHIFLELCLIPLSFSDGIPQFIYVPMTVLFIIIAIVLSFFLLKKRKSKIINLLSYSSMGDKKICDANKKEHFDAFNLKTENDIKAFLRIGIANNCDMFLDFSFPHFITENYTSKTIFLEIAHKLSFFPSEIQYFAYCLGLIAKFGKLKFNEHFLYFQLKKVHMMRQSSLSKEASSTVRKIKKQSTDTISAIRSFWKELNSDHVTLDFSTIVSVRTTTTRLIGTFQDLTEKFSSNQEMCNIYSNFLLEGAGEFQEAMKWKSKAYDLELGKRSDNDFAFRSLVNTYPHYLLNRILDLHGKFLEKHSIAKETLSASSVPTTTGTSNEGLREQKIAEMTTQSITEANLRISLYKALRNTTLPGLAESKCFFAFQAVLMVTIFIIILAITPMIKNKFTVMIFELEQMNSVYSCMQCTSFIATYLIAVHPEVNTFGGYPIAYQLTHFPENEVQKKNWNVFNNTYSHLKDFVTSGFKSYSKVLISLMGHPIEKEQILETLLYEHTSIYSTEISEIKYDTKINMTNRASIYDSFMAFFKTLQYWSVGDENNTETVSSLMKGAYNMINLLPIIENIQDQISLDGNEYLQSQYNIFFYIEIILPIVLGILLLTLQIKSIVTLYSKSKLALQMLKKVNEETIQASLEPISLQSKDSKITTGSSQIRSKTSFNYLILPGFAVIAVCINMIMIFLIFFLGGEEINEIGNLLRFYTINAFRLGSILKLLSAVNMLSYHDTNFTHEILTDSFQSLDYYHSLLLQGDEVLPRLIGYDTEIDNNHFIDTCEETPNHYYQYYMCLSTDRAINQVQVLAQDLINTAKDMSTYTLNIDKYCNLLILVDFKLTQQMFDFHDKIAQYSKAQFSDVTDIMTIIAIVGIVISLVLMACSYVLIHTFEMELDGVRQLIRLLPPSMVLKNTYLTEFILGQSTSKYEYVFSPAQSIVLASSNAAISVSLDYTVNSINPSFTEITGLAPDEVLGQSLSELFPFPNGSSSSSSDENFSQQMLYDVFTKYKVGEISEKSYSLNMKCTNDQGKPLQVKNTIVPIYENESDKLASYVLVMRDMATEKTQEILAKNEKKRSEKILEKLIPKPVYEMFSRNDPDASTLFVSNSATIIYMQIVGLQDCVNSLSPSQLTNALSKIYETFDEVASKYPAVHAVNGCDDTLIACCGVFDFVDQPKDQAAQAVLFALEFNSFKDELNEQLVVDISYRIGINHGGPLCGNLLSMDTPTFDIIGPMVRTASKLASDGDVSGVLITESVLILLDQNDFHVEKARFVEGKGYVPGEQSYIITYLAETS</sequence>
<feature type="transmembrane region" description="Helical" evidence="1">
    <location>
        <begin position="336"/>
        <end position="362"/>
    </location>
</feature>
<dbReference type="SUPFAM" id="SSF55785">
    <property type="entry name" value="PYP-like sensor domain (PAS domain)"/>
    <property type="match status" value="1"/>
</dbReference>
<dbReference type="GO" id="GO:0019934">
    <property type="term" value="P:cGMP-mediated signaling"/>
    <property type="evidence" value="ECO:0007669"/>
    <property type="project" value="TreeGrafter"/>
</dbReference>
<organism evidence="4 5">
    <name type="scientific">Tritrichomonas foetus</name>
    <dbReference type="NCBI Taxonomy" id="1144522"/>
    <lineage>
        <taxon>Eukaryota</taxon>
        <taxon>Metamonada</taxon>
        <taxon>Parabasalia</taxon>
        <taxon>Tritrichomonadida</taxon>
        <taxon>Tritrichomonadidae</taxon>
        <taxon>Tritrichomonas</taxon>
    </lineage>
</organism>
<dbReference type="PROSITE" id="PS50112">
    <property type="entry name" value="PAS"/>
    <property type="match status" value="1"/>
</dbReference>
<feature type="domain" description="Guanylate cyclase" evidence="3">
    <location>
        <begin position="1449"/>
        <end position="1581"/>
    </location>
</feature>
<protein>
    <recommendedName>
        <fullName evidence="6">Adenylate and Guanylate cyclase catalytic domain containing protein</fullName>
    </recommendedName>
</protein>
<keyword evidence="1" id="KW-0472">Membrane</keyword>
<dbReference type="InterPro" id="IPR029787">
    <property type="entry name" value="Nucleotide_cyclase"/>
</dbReference>